<proteinExistence type="predicted"/>
<evidence type="ECO:0000313" key="1">
    <source>
        <dbReference type="EMBL" id="KIO12190.1"/>
    </source>
</evidence>
<protein>
    <submittedName>
        <fullName evidence="1">Uncharacterized protein</fullName>
    </submittedName>
</protein>
<dbReference type="AlphaFoldDB" id="A0A0C3PEE6"/>
<dbReference type="OrthoDB" id="3269001at2759"/>
<evidence type="ECO:0000313" key="2">
    <source>
        <dbReference type="Proteomes" id="UP000054217"/>
    </source>
</evidence>
<dbReference type="EMBL" id="KN831948">
    <property type="protein sequence ID" value="KIO12190.1"/>
    <property type="molecule type" value="Genomic_DNA"/>
</dbReference>
<sequence length="138" mass="15424">PQEPLYDQLNHVLHPLVDNLVRSWSPGLRLACTAVNTFGCLVWCAVIPLVCDLLAARKTAGFAGLGTSGGKFCSFCLQDGTDIGNTDISSWRCCTWQEHLTIAMMWRDAESEGACNKIYTQFGVRWSELLRLPYWNPI</sequence>
<keyword evidence="2" id="KW-1185">Reference proteome</keyword>
<accession>A0A0C3PEE6</accession>
<dbReference type="HOGENOM" id="CLU_078867_1_0_1"/>
<dbReference type="Proteomes" id="UP000054217">
    <property type="component" value="Unassembled WGS sequence"/>
</dbReference>
<organism evidence="1 2">
    <name type="scientific">Pisolithus tinctorius Marx 270</name>
    <dbReference type="NCBI Taxonomy" id="870435"/>
    <lineage>
        <taxon>Eukaryota</taxon>
        <taxon>Fungi</taxon>
        <taxon>Dikarya</taxon>
        <taxon>Basidiomycota</taxon>
        <taxon>Agaricomycotina</taxon>
        <taxon>Agaricomycetes</taxon>
        <taxon>Agaricomycetidae</taxon>
        <taxon>Boletales</taxon>
        <taxon>Sclerodermatineae</taxon>
        <taxon>Pisolithaceae</taxon>
        <taxon>Pisolithus</taxon>
    </lineage>
</organism>
<reference evidence="1 2" key="1">
    <citation type="submission" date="2014-04" db="EMBL/GenBank/DDBJ databases">
        <authorList>
            <consortium name="DOE Joint Genome Institute"/>
            <person name="Kuo A."/>
            <person name="Kohler A."/>
            <person name="Costa M.D."/>
            <person name="Nagy L.G."/>
            <person name="Floudas D."/>
            <person name="Copeland A."/>
            <person name="Barry K.W."/>
            <person name="Cichocki N."/>
            <person name="Veneault-Fourrey C."/>
            <person name="LaButti K."/>
            <person name="Lindquist E.A."/>
            <person name="Lipzen A."/>
            <person name="Lundell T."/>
            <person name="Morin E."/>
            <person name="Murat C."/>
            <person name="Sun H."/>
            <person name="Tunlid A."/>
            <person name="Henrissat B."/>
            <person name="Grigoriev I.V."/>
            <person name="Hibbett D.S."/>
            <person name="Martin F."/>
            <person name="Nordberg H.P."/>
            <person name="Cantor M.N."/>
            <person name="Hua S.X."/>
        </authorList>
    </citation>
    <scope>NUCLEOTIDE SEQUENCE [LARGE SCALE GENOMIC DNA]</scope>
    <source>
        <strain evidence="1 2">Marx 270</strain>
    </source>
</reference>
<feature type="non-terminal residue" evidence="1">
    <location>
        <position position="1"/>
    </location>
</feature>
<dbReference type="STRING" id="870435.A0A0C3PEE6"/>
<reference evidence="2" key="2">
    <citation type="submission" date="2015-01" db="EMBL/GenBank/DDBJ databases">
        <title>Evolutionary Origins and Diversification of the Mycorrhizal Mutualists.</title>
        <authorList>
            <consortium name="DOE Joint Genome Institute"/>
            <consortium name="Mycorrhizal Genomics Consortium"/>
            <person name="Kohler A."/>
            <person name="Kuo A."/>
            <person name="Nagy L.G."/>
            <person name="Floudas D."/>
            <person name="Copeland A."/>
            <person name="Barry K.W."/>
            <person name="Cichocki N."/>
            <person name="Veneault-Fourrey C."/>
            <person name="LaButti K."/>
            <person name="Lindquist E.A."/>
            <person name="Lipzen A."/>
            <person name="Lundell T."/>
            <person name="Morin E."/>
            <person name="Murat C."/>
            <person name="Riley R."/>
            <person name="Ohm R."/>
            <person name="Sun H."/>
            <person name="Tunlid A."/>
            <person name="Henrissat B."/>
            <person name="Grigoriev I.V."/>
            <person name="Hibbett D.S."/>
            <person name="Martin F."/>
        </authorList>
    </citation>
    <scope>NUCLEOTIDE SEQUENCE [LARGE SCALE GENOMIC DNA]</scope>
    <source>
        <strain evidence="2">Marx 270</strain>
    </source>
</reference>
<dbReference type="InParanoid" id="A0A0C3PEE6"/>
<gene>
    <name evidence="1" type="ORF">M404DRAFT_125690</name>
</gene>
<name>A0A0C3PEE6_PISTI</name>